<sequence length="85" mass="9876">MAEAAPRYRQVLEEVLENIEPYMSFLDVFTERELALLNDIITSRNSPPVPSSSFKKLDNKEEFRDIIYFFINNNTKSDSSPSARE</sequence>
<organism evidence="1">
    <name type="scientific">White spot syndrome virus</name>
    <dbReference type="NCBI Taxonomy" id="342409"/>
    <lineage>
        <taxon>Viruses</taxon>
        <taxon>Viruses incertae sedis</taxon>
        <taxon>Naldaviricetes</taxon>
        <taxon>Nimaviridae</taxon>
        <taxon>Whispovirus</taxon>
    </lineage>
</organism>
<dbReference type="Proteomes" id="UP000267352">
    <property type="component" value="Segment"/>
</dbReference>
<name>A0A2I6SC16_9VIRU</name>
<accession>A0A2I6SC16</accession>
<protein>
    <submittedName>
        <fullName evidence="1">WSSV298</fullName>
    </submittedName>
</protein>
<reference evidence="1" key="1">
    <citation type="submission" date="2017-12" db="EMBL/GenBank/DDBJ databases">
        <authorList>
            <person name="Katneni V.K."/>
            <person name="Shekhar M.S."/>
            <person name="Otta S.K."/>
            <person name="Karthic K."/>
            <person name="Jangam A.K."/>
            <person name="Gopikrishna G."/>
            <person name="Vijayan K.K."/>
        </authorList>
    </citation>
    <scope>NUCLEOTIDE SEQUENCE [LARGE SCALE GENOMIC DNA]</scope>
    <source>
        <strain evidence="1">IN_AP4RU</strain>
    </source>
</reference>
<reference evidence="1" key="2">
    <citation type="journal article" date="2018" name="Genome Announc.">
        <title>First Report of a Complete Genome Sequence of White spot syndrome virus from India.</title>
        <authorList>
            <person name="Vinaya Kumar K."/>
            <person name="Shekhar M.S."/>
            <person name="Otta S.K."/>
            <person name="Karthic K."/>
            <person name="Ashok Kumar J."/>
            <person name="Gopikrishna G."/>
            <person name="Vijayan K.K."/>
        </authorList>
    </citation>
    <scope>NUCLEOTIDE SEQUENCE</scope>
    <source>
        <strain evidence="1">IN_AP4RU</strain>
    </source>
</reference>
<proteinExistence type="predicted"/>
<dbReference type="EMBL" id="MG702567">
    <property type="protein sequence ID" value="AUO15099.1"/>
    <property type="molecule type" value="Genomic_DNA"/>
</dbReference>
<evidence type="ECO:0000313" key="1">
    <source>
        <dbReference type="EMBL" id="AUO15099.1"/>
    </source>
</evidence>